<keyword evidence="4" id="KW-0560">Oxidoreductase</keyword>
<comment type="caution">
    <text evidence="7">The sequence shown here is derived from an EMBL/GenBank/DDBJ whole genome shotgun (WGS) entry which is preliminary data.</text>
</comment>
<dbReference type="EMBL" id="QLNP01000074">
    <property type="protein sequence ID" value="RAM37331.1"/>
    <property type="molecule type" value="Genomic_DNA"/>
</dbReference>
<dbReference type="Pfam" id="PF00107">
    <property type="entry name" value="ADH_zinc_N"/>
    <property type="match status" value="1"/>
</dbReference>
<evidence type="ECO:0000313" key="7">
    <source>
        <dbReference type="EMBL" id="RAM37331.1"/>
    </source>
</evidence>
<evidence type="ECO:0000256" key="3">
    <source>
        <dbReference type="ARBA" id="ARBA00022833"/>
    </source>
</evidence>
<evidence type="ECO:0000256" key="5">
    <source>
        <dbReference type="RuleBase" id="RU361277"/>
    </source>
</evidence>
<accession>A0A328HGR1</accession>
<evidence type="ECO:0000256" key="1">
    <source>
        <dbReference type="ARBA" id="ARBA00001947"/>
    </source>
</evidence>
<dbReference type="InterPro" id="IPR013154">
    <property type="entry name" value="ADH-like_N"/>
</dbReference>
<dbReference type="CDD" id="cd08260">
    <property type="entry name" value="Zn_ADH6"/>
    <property type="match status" value="1"/>
</dbReference>
<dbReference type="InterPro" id="IPR050129">
    <property type="entry name" value="Zn_alcohol_dh"/>
</dbReference>
<dbReference type="RefSeq" id="WP_111903936.1">
    <property type="nucleotide sequence ID" value="NZ_QLNP01000074.1"/>
</dbReference>
<proteinExistence type="inferred from homology"/>
<dbReference type="GO" id="GO:0016491">
    <property type="term" value="F:oxidoreductase activity"/>
    <property type="evidence" value="ECO:0007669"/>
    <property type="project" value="UniProtKB-KW"/>
</dbReference>
<dbReference type="InterPro" id="IPR036291">
    <property type="entry name" value="NAD(P)-bd_dom_sf"/>
</dbReference>
<reference evidence="7 8" key="1">
    <citation type="submission" date="2018-04" db="EMBL/GenBank/DDBJ databases">
        <title>Bacteria isolated from cave deposits of Manipur.</title>
        <authorList>
            <person name="Sahoo D."/>
            <person name="Sarangthem I."/>
            <person name="Nandeibam J."/>
        </authorList>
    </citation>
    <scope>NUCLEOTIDE SEQUENCE [LARGE SCALE GENOMIC DNA]</scope>
    <source>
        <strain evidence="8">mrc11</strain>
    </source>
</reference>
<protein>
    <submittedName>
        <fullName evidence="7">Alcohol dehydrogenase</fullName>
    </submittedName>
</protein>
<dbReference type="PANTHER" id="PTHR43401">
    <property type="entry name" value="L-THREONINE 3-DEHYDROGENASE"/>
    <property type="match status" value="1"/>
</dbReference>
<dbReference type="Pfam" id="PF08240">
    <property type="entry name" value="ADH_N"/>
    <property type="match status" value="1"/>
</dbReference>
<comment type="similarity">
    <text evidence="5">Belongs to the zinc-containing alcohol dehydrogenase family.</text>
</comment>
<evidence type="ECO:0000259" key="6">
    <source>
        <dbReference type="SMART" id="SM00829"/>
    </source>
</evidence>
<keyword evidence="3 5" id="KW-0862">Zinc</keyword>
<feature type="domain" description="Enoyl reductase (ER)" evidence="6">
    <location>
        <begin position="10"/>
        <end position="347"/>
    </location>
</feature>
<dbReference type="SUPFAM" id="SSF51735">
    <property type="entry name" value="NAD(P)-binding Rossmann-fold domains"/>
    <property type="match status" value="1"/>
</dbReference>
<keyword evidence="2 5" id="KW-0479">Metal-binding</keyword>
<dbReference type="SMART" id="SM00829">
    <property type="entry name" value="PKS_ER"/>
    <property type="match status" value="1"/>
</dbReference>
<comment type="cofactor">
    <cofactor evidence="1 5">
        <name>Zn(2+)</name>
        <dbReference type="ChEBI" id="CHEBI:29105"/>
    </cofactor>
</comment>
<dbReference type="Gene3D" id="3.90.180.10">
    <property type="entry name" value="Medium-chain alcohol dehydrogenases, catalytic domain"/>
    <property type="match status" value="1"/>
</dbReference>
<dbReference type="Proteomes" id="UP000249166">
    <property type="component" value="Unassembled WGS sequence"/>
</dbReference>
<evidence type="ECO:0000256" key="2">
    <source>
        <dbReference type="ARBA" id="ARBA00022723"/>
    </source>
</evidence>
<gene>
    <name evidence="7" type="ORF">DBZ45_11005</name>
</gene>
<dbReference type="SUPFAM" id="SSF50129">
    <property type="entry name" value="GroES-like"/>
    <property type="match status" value="1"/>
</dbReference>
<evidence type="ECO:0000313" key="8">
    <source>
        <dbReference type="Proteomes" id="UP000249166"/>
    </source>
</evidence>
<dbReference type="GO" id="GO:0008270">
    <property type="term" value="F:zinc ion binding"/>
    <property type="evidence" value="ECO:0007669"/>
    <property type="project" value="InterPro"/>
</dbReference>
<evidence type="ECO:0000256" key="4">
    <source>
        <dbReference type="ARBA" id="ARBA00023002"/>
    </source>
</evidence>
<dbReference type="InterPro" id="IPR002328">
    <property type="entry name" value="ADH_Zn_CS"/>
</dbReference>
<dbReference type="AlphaFoldDB" id="A0A328HGR1"/>
<dbReference type="PANTHER" id="PTHR43401:SF5">
    <property type="entry name" value="ALCOHOL DEHYDROGENASE-RELATED"/>
    <property type="match status" value="1"/>
</dbReference>
<sequence>MKALVLTEFGKDLEVLEVPEPDLTAKGALIRVEANGICRSDWHLWMGDWDWLGLKLELPHVMGHEFAGVIEEVGSEVSRYKKGDRVVVPHAHGCGHCEYCLAGHNNICENVSFAGTNYWGGYGRFVEVPDADRNLVRLPENVDFDAAAGLGCRFMTAFHGIVDQVSVKPGEWVSVHGCGGLGLSAIHIAAAMGANVIAVDINEDSLALAKSLGAVATVNGRNEDPVAAIRELTKGGAHVAVDALGISITCQAAVNSLRKRGRLLQVGLTSKEEKGMIALPIDSIVLQELSIVGSANMPVSRYPDMMRMVERGILNPGSMITNRVGLDEAGSIIASMGEFKGSGISVLNRW</sequence>
<dbReference type="InterPro" id="IPR013149">
    <property type="entry name" value="ADH-like_C"/>
</dbReference>
<name>A0A328HGR1_ARTGO</name>
<dbReference type="PROSITE" id="PS00059">
    <property type="entry name" value="ADH_ZINC"/>
    <property type="match status" value="1"/>
</dbReference>
<organism evidence="7 8">
    <name type="scientific">Arthrobacter globiformis</name>
    <dbReference type="NCBI Taxonomy" id="1665"/>
    <lineage>
        <taxon>Bacteria</taxon>
        <taxon>Bacillati</taxon>
        <taxon>Actinomycetota</taxon>
        <taxon>Actinomycetes</taxon>
        <taxon>Micrococcales</taxon>
        <taxon>Micrococcaceae</taxon>
        <taxon>Arthrobacter</taxon>
    </lineage>
</organism>
<dbReference type="OrthoDB" id="5295340at2"/>
<dbReference type="InterPro" id="IPR011032">
    <property type="entry name" value="GroES-like_sf"/>
</dbReference>
<dbReference type="InterPro" id="IPR020843">
    <property type="entry name" value="ER"/>
</dbReference>